<dbReference type="RefSeq" id="WP_192756041.1">
    <property type="nucleotide sequence ID" value="NZ_BAABJL010000070.1"/>
</dbReference>
<dbReference type="Gene3D" id="1.10.10.10">
    <property type="entry name" value="Winged helix-like DNA-binding domain superfamily/Winged helix DNA-binding domain"/>
    <property type="match status" value="1"/>
</dbReference>
<sequence>MPIDRASFVPLHAQLKNLFQRHIMAGDWAPDATMPSEAALCETYGVSRITVRRALSDLEAEGFIRRVRGRGTFVAASTPRNGPTIGLLFGGLTKRTFGRRNDAAFGDMVHGAAEAASRQSALVHPMSVGTSDLQTMLATPTVCGLTGLLVHLTRTITEETLRLLDATGVPYVVIKRRLDPGRANCVYSDDVSGGETVTRHLLSLGHLRVGLLLGPPEVGVWADRATGYERAHAAADLRVDPDLVRQVRYPMDEGGHVGAGVLLDSADPPTAIFAGNDYIALGVYRAIRERGMEPGRDVAVAGYGTNPFSLTMYPALTTLGTPAWNLGNAAAELLLDVIAGRAQAPAHRVLPWQFEVRQSTVWDPERWQKGPRDSYPPPRMAVLPE</sequence>
<feature type="domain" description="HTH gntR-type" evidence="4">
    <location>
        <begin position="9"/>
        <end position="77"/>
    </location>
</feature>
<dbReference type="Pfam" id="PF00392">
    <property type="entry name" value="GntR"/>
    <property type="match status" value="1"/>
</dbReference>
<dbReference type="InterPro" id="IPR046335">
    <property type="entry name" value="LacI/GalR-like_sensor"/>
</dbReference>
<organism evidence="5 6">
    <name type="scientific">Actinopolymorpha pittospori</name>
    <dbReference type="NCBI Taxonomy" id="648752"/>
    <lineage>
        <taxon>Bacteria</taxon>
        <taxon>Bacillati</taxon>
        <taxon>Actinomycetota</taxon>
        <taxon>Actinomycetes</taxon>
        <taxon>Propionibacteriales</taxon>
        <taxon>Actinopolymorphaceae</taxon>
        <taxon>Actinopolymorpha</taxon>
    </lineage>
</organism>
<dbReference type="InterPro" id="IPR036390">
    <property type="entry name" value="WH_DNA-bd_sf"/>
</dbReference>
<dbReference type="CDD" id="cd07377">
    <property type="entry name" value="WHTH_GntR"/>
    <property type="match status" value="1"/>
</dbReference>
<evidence type="ECO:0000256" key="2">
    <source>
        <dbReference type="ARBA" id="ARBA00023125"/>
    </source>
</evidence>
<dbReference type="PROSITE" id="PS50949">
    <property type="entry name" value="HTH_GNTR"/>
    <property type="match status" value="1"/>
</dbReference>
<dbReference type="InterPro" id="IPR028082">
    <property type="entry name" value="Peripla_BP_I"/>
</dbReference>
<keyword evidence="2 5" id="KW-0238">DNA-binding</keyword>
<accession>A0A927N6S6</accession>
<protein>
    <submittedName>
        <fullName evidence="5">DNA-binding LacI/PurR family transcriptional regulator</fullName>
    </submittedName>
</protein>
<dbReference type="PANTHER" id="PTHR30146">
    <property type="entry name" value="LACI-RELATED TRANSCRIPTIONAL REPRESSOR"/>
    <property type="match status" value="1"/>
</dbReference>
<dbReference type="FunFam" id="1.10.10.10:FF:000079">
    <property type="entry name" value="GntR family transcriptional regulator"/>
    <property type="match status" value="1"/>
</dbReference>
<evidence type="ECO:0000313" key="6">
    <source>
        <dbReference type="Proteomes" id="UP000638648"/>
    </source>
</evidence>
<evidence type="ECO:0000259" key="4">
    <source>
        <dbReference type="PROSITE" id="PS50949"/>
    </source>
</evidence>
<reference evidence="5" key="1">
    <citation type="submission" date="2020-10" db="EMBL/GenBank/DDBJ databases">
        <title>Sequencing the genomes of 1000 actinobacteria strains.</title>
        <authorList>
            <person name="Klenk H.-P."/>
        </authorList>
    </citation>
    <scope>NUCLEOTIDE SEQUENCE</scope>
    <source>
        <strain evidence="5">DSM 45354</strain>
    </source>
</reference>
<dbReference type="CDD" id="cd06267">
    <property type="entry name" value="PBP1_LacI_sugar_binding-like"/>
    <property type="match status" value="1"/>
</dbReference>
<gene>
    <name evidence="5" type="ORF">HEB94_009967</name>
</gene>
<dbReference type="Proteomes" id="UP000638648">
    <property type="component" value="Unassembled WGS sequence"/>
</dbReference>
<dbReference type="AlphaFoldDB" id="A0A927N6S6"/>
<keyword evidence="1" id="KW-0805">Transcription regulation</keyword>
<dbReference type="PRINTS" id="PR00035">
    <property type="entry name" value="HTHGNTR"/>
</dbReference>
<dbReference type="Gene3D" id="3.40.50.2300">
    <property type="match status" value="2"/>
</dbReference>
<dbReference type="EMBL" id="JADBEM010000001">
    <property type="protein sequence ID" value="MBE1613119.1"/>
    <property type="molecule type" value="Genomic_DNA"/>
</dbReference>
<evidence type="ECO:0000313" key="5">
    <source>
        <dbReference type="EMBL" id="MBE1613119.1"/>
    </source>
</evidence>
<dbReference type="GO" id="GO:0000976">
    <property type="term" value="F:transcription cis-regulatory region binding"/>
    <property type="evidence" value="ECO:0007669"/>
    <property type="project" value="TreeGrafter"/>
</dbReference>
<comment type="caution">
    <text evidence="5">The sequence shown here is derived from an EMBL/GenBank/DDBJ whole genome shotgun (WGS) entry which is preliminary data.</text>
</comment>
<evidence type="ECO:0000256" key="1">
    <source>
        <dbReference type="ARBA" id="ARBA00023015"/>
    </source>
</evidence>
<keyword evidence="6" id="KW-1185">Reference proteome</keyword>
<dbReference type="SMART" id="SM00345">
    <property type="entry name" value="HTH_GNTR"/>
    <property type="match status" value="1"/>
</dbReference>
<keyword evidence="3" id="KW-0804">Transcription</keyword>
<dbReference type="GO" id="GO:0003700">
    <property type="term" value="F:DNA-binding transcription factor activity"/>
    <property type="evidence" value="ECO:0007669"/>
    <property type="project" value="InterPro"/>
</dbReference>
<proteinExistence type="predicted"/>
<dbReference type="SUPFAM" id="SSF46785">
    <property type="entry name" value="Winged helix' DNA-binding domain"/>
    <property type="match status" value="1"/>
</dbReference>
<dbReference type="InterPro" id="IPR000524">
    <property type="entry name" value="Tscrpt_reg_HTH_GntR"/>
</dbReference>
<dbReference type="Pfam" id="PF13377">
    <property type="entry name" value="Peripla_BP_3"/>
    <property type="match status" value="1"/>
</dbReference>
<dbReference type="SUPFAM" id="SSF53822">
    <property type="entry name" value="Periplasmic binding protein-like I"/>
    <property type="match status" value="1"/>
</dbReference>
<dbReference type="InterPro" id="IPR036388">
    <property type="entry name" value="WH-like_DNA-bd_sf"/>
</dbReference>
<evidence type="ECO:0000256" key="3">
    <source>
        <dbReference type="ARBA" id="ARBA00023163"/>
    </source>
</evidence>
<name>A0A927N6S6_9ACTN</name>
<dbReference type="PANTHER" id="PTHR30146:SF109">
    <property type="entry name" value="HTH-TYPE TRANSCRIPTIONAL REGULATOR GALS"/>
    <property type="match status" value="1"/>
</dbReference>